<dbReference type="EMBL" id="AZHB01000003">
    <property type="protein sequence ID" value="OAA71163.1"/>
    <property type="molecule type" value="Genomic_DNA"/>
</dbReference>
<comment type="caution">
    <text evidence="1">The sequence shown here is derived from an EMBL/GenBank/DDBJ whole genome shotgun (WGS) entry which is preliminary data.</text>
</comment>
<evidence type="ECO:0000313" key="1">
    <source>
        <dbReference type="EMBL" id="OAA71163.1"/>
    </source>
</evidence>
<reference evidence="1 2" key="1">
    <citation type="journal article" date="2016" name="Genome Biol. Evol.">
        <title>Divergent and convergent evolution of fungal pathogenicity.</title>
        <authorList>
            <person name="Shang Y."/>
            <person name="Xiao G."/>
            <person name="Zheng P."/>
            <person name="Cen K."/>
            <person name="Zhan S."/>
            <person name="Wang C."/>
        </authorList>
    </citation>
    <scope>NUCLEOTIDE SEQUENCE [LARGE SCALE GENOMIC DNA]</scope>
    <source>
        <strain evidence="1 2">ARSEF 2679</strain>
    </source>
</reference>
<dbReference type="RefSeq" id="XP_018707044.1">
    <property type="nucleotide sequence ID" value="XM_018845321.1"/>
</dbReference>
<proteinExistence type="predicted"/>
<gene>
    <name evidence="1" type="ORF">ISF_01714</name>
</gene>
<dbReference type="AlphaFoldDB" id="A0A168CAS7"/>
<protein>
    <submittedName>
        <fullName evidence="1">Uncharacterized protein</fullName>
    </submittedName>
</protein>
<sequence>MNAAATETIELRNSIKRRLMNIHGFWFHDTRPMTGRDKRDDDVINSLHAENKAPSGPEAARQRLTRLMLESNCSWDILVAKGPKSLWARVGRASNGSLPRSIVRDLVLAFVRARGRFLRRFPRKDPHDVDNMLAAYAQHLLEKFQELKQKVIRGLHVHWYLSEKDIQAVESIKPQGPARQLSRNKFELSESARNMLVPVRCLSPIGKFKGNLMGMAEEEIQNLLTVRRDEQL</sequence>
<accession>A0A168CAS7</accession>
<dbReference type="GeneID" id="30018006"/>
<name>A0A168CAS7_CORFA</name>
<dbReference type="Proteomes" id="UP000076744">
    <property type="component" value="Unassembled WGS sequence"/>
</dbReference>
<evidence type="ECO:0000313" key="2">
    <source>
        <dbReference type="Proteomes" id="UP000076744"/>
    </source>
</evidence>
<keyword evidence="2" id="KW-1185">Reference proteome</keyword>
<organism evidence="1 2">
    <name type="scientific">Cordyceps fumosorosea (strain ARSEF 2679)</name>
    <name type="common">Isaria fumosorosea</name>
    <dbReference type="NCBI Taxonomy" id="1081104"/>
    <lineage>
        <taxon>Eukaryota</taxon>
        <taxon>Fungi</taxon>
        <taxon>Dikarya</taxon>
        <taxon>Ascomycota</taxon>
        <taxon>Pezizomycotina</taxon>
        <taxon>Sordariomycetes</taxon>
        <taxon>Hypocreomycetidae</taxon>
        <taxon>Hypocreales</taxon>
        <taxon>Cordycipitaceae</taxon>
        <taxon>Cordyceps</taxon>
    </lineage>
</organism>
<dbReference type="OrthoDB" id="4895274at2759"/>